<feature type="compositionally biased region" description="Polar residues" evidence="2">
    <location>
        <begin position="408"/>
        <end position="417"/>
    </location>
</feature>
<dbReference type="GO" id="GO:0046872">
    <property type="term" value="F:metal ion binding"/>
    <property type="evidence" value="ECO:0007669"/>
    <property type="project" value="InterPro"/>
</dbReference>
<dbReference type="Gene3D" id="2.60.40.200">
    <property type="entry name" value="Superoxide dismutase, copper/zinc binding domain"/>
    <property type="match status" value="1"/>
</dbReference>
<name>A0A941E5V8_9ACTN</name>
<comment type="caution">
    <text evidence="5">The sequence shown here is derived from an EMBL/GenBank/DDBJ whole genome shotgun (WGS) entry which is preliminary data.</text>
</comment>
<dbReference type="InterPro" id="IPR010895">
    <property type="entry name" value="CHRD"/>
</dbReference>
<keyword evidence="3" id="KW-0732">Signal</keyword>
<comment type="similarity">
    <text evidence="1">Belongs to the Cu-Zn superoxide dismutase family.</text>
</comment>
<dbReference type="Pfam" id="PF07452">
    <property type="entry name" value="CHRD"/>
    <property type="match status" value="1"/>
</dbReference>
<feature type="domain" description="CHRD" evidence="4">
    <location>
        <begin position="477"/>
        <end position="563"/>
    </location>
</feature>
<dbReference type="RefSeq" id="WP_212518052.1">
    <property type="nucleotide sequence ID" value="NZ_JAGSOH010000024.1"/>
</dbReference>
<gene>
    <name evidence="5" type="ORF">KDK95_11400</name>
</gene>
<dbReference type="AlphaFoldDB" id="A0A941E5V8"/>
<feature type="signal peptide" evidence="3">
    <location>
        <begin position="1"/>
        <end position="24"/>
    </location>
</feature>
<dbReference type="EMBL" id="JAGSOH010000024">
    <property type="protein sequence ID" value="MBR7826910.1"/>
    <property type="molecule type" value="Genomic_DNA"/>
</dbReference>
<organism evidence="5 6">
    <name type="scientific">Actinospica acidithermotolerans</name>
    <dbReference type="NCBI Taxonomy" id="2828514"/>
    <lineage>
        <taxon>Bacteria</taxon>
        <taxon>Bacillati</taxon>
        <taxon>Actinomycetota</taxon>
        <taxon>Actinomycetes</taxon>
        <taxon>Catenulisporales</taxon>
        <taxon>Actinospicaceae</taxon>
        <taxon>Actinospica</taxon>
    </lineage>
</organism>
<feature type="chain" id="PRO_5037576692" evidence="3">
    <location>
        <begin position="25"/>
        <end position="587"/>
    </location>
</feature>
<feature type="region of interest" description="Disordered" evidence="2">
    <location>
        <begin position="404"/>
        <end position="423"/>
    </location>
</feature>
<evidence type="ECO:0000256" key="2">
    <source>
        <dbReference type="SAM" id="MobiDB-lite"/>
    </source>
</evidence>
<evidence type="ECO:0000313" key="6">
    <source>
        <dbReference type="Proteomes" id="UP000676325"/>
    </source>
</evidence>
<keyword evidence="6" id="KW-1185">Reference proteome</keyword>
<accession>A0A941E5V8</accession>
<evidence type="ECO:0000256" key="1">
    <source>
        <dbReference type="ARBA" id="ARBA00010457"/>
    </source>
</evidence>
<reference evidence="5" key="1">
    <citation type="submission" date="2021-04" db="EMBL/GenBank/DDBJ databases">
        <title>Genome based classification of Actinospica acidithermotolerans sp. nov., an actinobacterium isolated from an Indonesian hot spring.</title>
        <authorList>
            <person name="Kusuma A.B."/>
            <person name="Putra K.E."/>
            <person name="Nafisah S."/>
            <person name="Loh J."/>
            <person name="Nouioui I."/>
            <person name="Goodfellow M."/>
        </authorList>
    </citation>
    <scope>NUCLEOTIDE SEQUENCE</scope>
    <source>
        <strain evidence="5">MGRD01-02</strain>
    </source>
</reference>
<evidence type="ECO:0000313" key="5">
    <source>
        <dbReference type="EMBL" id="MBR7826910.1"/>
    </source>
</evidence>
<protein>
    <submittedName>
        <fullName evidence="5">CHRD domain-containing protein</fullName>
    </submittedName>
</protein>
<dbReference type="GO" id="GO:0006801">
    <property type="term" value="P:superoxide metabolic process"/>
    <property type="evidence" value="ECO:0007669"/>
    <property type="project" value="InterPro"/>
</dbReference>
<dbReference type="PROSITE" id="PS51257">
    <property type="entry name" value="PROKAR_LIPOPROTEIN"/>
    <property type="match status" value="1"/>
</dbReference>
<dbReference type="SUPFAM" id="SSF49329">
    <property type="entry name" value="Cu,Zn superoxide dismutase-like"/>
    <property type="match status" value="1"/>
</dbReference>
<dbReference type="Proteomes" id="UP000676325">
    <property type="component" value="Unassembled WGS sequence"/>
</dbReference>
<sequence length="587" mass="59962">MKKLVIGAAAAIAAGTVAGCGAHAYTASVVNQANAQGRQNGTTASAAASTQPVGYTYTTVDDPADPTFNQLLGINRNGIIAGYFGSGAAGHPNKGYRVSDHELSDFVNENFPGSVQTQVTGVNDADVTVGFWSATNNADNTNGNTGFYRIDGSYHSVAYPTSNNASPAVNQLLGINDDGDAVGFYTDAAGANHGYIYSIHSHHFRTVTVSGQGAASVTAAGIDNNGDIAGFFTAASGAQDGFLLTDGGRQTVLAYPGATMTQALGVNDHGEVVGVYQTGSGNSAQTHGFTWTRAGSFHTVDDPNGVGATTVNGVNDNGDLVGFYTDAQGNTDGMLATPASTKKIVEHLSLNPMPTGTVTISRDSDGTIAAHVVATGLTPGSAHTVEIDTADGASAVRLGSFTADGTGDANTTLTSDSPAGEVSSGDRFVLRLGLTGSDANDNALAREPIAQTGHLSDGYGTYELHAVDVDVNGTAQGQLSGNATVVYDPTAKTLSVTVNASGLTPGMHAAHIHQGSCRSQGSVLYMLMDYQADEHGNVVDETRTLSGVNQPPAEGTWYLNLHLGDSNSILSNGSPTLSFRPLLCANG</sequence>
<dbReference type="InterPro" id="IPR036423">
    <property type="entry name" value="SOD-like_Cu/Zn_dom_sf"/>
</dbReference>
<evidence type="ECO:0000256" key="3">
    <source>
        <dbReference type="SAM" id="SignalP"/>
    </source>
</evidence>
<proteinExistence type="inferred from homology"/>
<evidence type="ECO:0000259" key="4">
    <source>
        <dbReference type="Pfam" id="PF07452"/>
    </source>
</evidence>